<proteinExistence type="predicted"/>
<evidence type="ECO:0000313" key="5">
    <source>
        <dbReference type="EMBL" id="CAB5238120.1"/>
    </source>
</evidence>
<keyword evidence="1" id="KW-0472">Membrane</keyword>
<evidence type="ECO:0000313" key="2">
    <source>
        <dbReference type="EMBL" id="CAB4168206.1"/>
    </source>
</evidence>
<protein>
    <submittedName>
        <fullName evidence="5">Uncharacterized protein</fullName>
    </submittedName>
</protein>
<accession>A0A6J7XLL0</accession>
<feature type="transmembrane region" description="Helical" evidence="1">
    <location>
        <begin position="18"/>
        <end position="43"/>
    </location>
</feature>
<evidence type="ECO:0000256" key="1">
    <source>
        <dbReference type="SAM" id="Phobius"/>
    </source>
</evidence>
<evidence type="ECO:0000313" key="3">
    <source>
        <dbReference type="EMBL" id="CAB4195173.1"/>
    </source>
</evidence>
<keyword evidence="1" id="KW-0812">Transmembrane</keyword>
<dbReference type="EMBL" id="LR797223">
    <property type="protein sequence ID" value="CAB4195173.1"/>
    <property type="molecule type" value="Genomic_DNA"/>
</dbReference>
<evidence type="ECO:0000313" key="4">
    <source>
        <dbReference type="EMBL" id="CAB4205340.1"/>
    </source>
</evidence>
<sequence length="69" mass="7756">MNEQNQETLKHVLDGASILTVIGTLVEFLPAVSAVLSIVWVAIRIYETETVKKLMNRKKDDAKQEQEAT</sequence>
<name>A0A6J7XLL0_9CAUD</name>
<dbReference type="EMBL" id="LR798457">
    <property type="protein sequence ID" value="CAB5238120.1"/>
    <property type="molecule type" value="Genomic_DNA"/>
</dbReference>
<dbReference type="EMBL" id="LR797358">
    <property type="protein sequence ID" value="CAB4205340.1"/>
    <property type="molecule type" value="Genomic_DNA"/>
</dbReference>
<organism evidence="5">
    <name type="scientific">uncultured Caudovirales phage</name>
    <dbReference type="NCBI Taxonomy" id="2100421"/>
    <lineage>
        <taxon>Viruses</taxon>
        <taxon>Duplodnaviria</taxon>
        <taxon>Heunggongvirae</taxon>
        <taxon>Uroviricota</taxon>
        <taxon>Caudoviricetes</taxon>
        <taxon>Peduoviridae</taxon>
        <taxon>Maltschvirus</taxon>
        <taxon>Maltschvirus maltsch</taxon>
    </lineage>
</organism>
<gene>
    <name evidence="3" type="ORF">UFOVP1276_83</name>
    <name evidence="4" type="ORF">UFOVP1403_72</name>
    <name evidence="5" type="ORF">UFOVP1507_56</name>
    <name evidence="2" type="ORF">UFOVP875_25</name>
</gene>
<keyword evidence="1" id="KW-1133">Transmembrane helix</keyword>
<reference evidence="5" key="1">
    <citation type="submission" date="2020-05" db="EMBL/GenBank/DDBJ databases">
        <authorList>
            <person name="Chiriac C."/>
            <person name="Salcher M."/>
            <person name="Ghai R."/>
            <person name="Kavagutti S V."/>
        </authorList>
    </citation>
    <scope>NUCLEOTIDE SEQUENCE</scope>
</reference>
<dbReference type="EMBL" id="LR796819">
    <property type="protein sequence ID" value="CAB4168206.1"/>
    <property type="molecule type" value="Genomic_DNA"/>
</dbReference>